<dbReference type="GO" id="GO:0008270">
    <property type="term" value="F:zinc ion binding"/>
    <property type="evidence" value="ECO:0007669"/>
    <property type="project" value="UniProtKB-KW"/>
</dbReference>
<reference evidence="3 4" key="1">
    <citation type="journal article" date="2019" name="ACS Chem. Biol.">
        <title>Identification and Mobilization of a Cryptic Antibiotic Biosynthesis Gene Locus from a Human-Pathogenic Nocardia Isolate.</title>
        <authorList>
            <person name="Herisse M."/>
            <person name="Ishida K."/>
            <person name="Porter J.L."/>
            <person name="Howden B."/>
            <person name="Hertweck C."/>
            <person name="Stinear T.P."/>
            <person name="Pidot S.J."/>
        </authorList>
    </citation>
    <scope>NUCLEOTIDE SEQUENCE [LARGE SCALE GENOMIC DNA]</scope>
    <source>
        <strain evidence="3 4">AUSMDU00024985</strain>
    </source>
</reference>
<dbReference type="PANTHER" id="PTHR38133:SF1">
    <property type="entry name" value="SLR1429 PROTEIN"/>
    <property type="match status" value="1"/>
</dbReference>
<organism evidence="3 4">
    <name type="scientific">Nocardia brasiliensis</name>
    <dbReference type="NCBI Taxonomy" id="37326"/>
    <lineage>
        <taxon>Bacteria</taxon>
        <taxon>Bacillati</taxon>
        <taxon>Actinomycetota</taxon>
        <taxon>Actinomycetes</taxon>
        <taxon>Mycobacteriales</taxon>
        <taxon>Nocardiaceae</taxon>
        <taxon>Nocardia</taxon>
    </lineage>
</organism>
<evidence type="ECO:0000256" key="1">
    <source>
        <dbReference type="PROSITE-ProRule" id="PRU00325"/>
    </source>
</evidence>
<evidence type="ECO:0000259" key="2">
    <source>
        <dbReference type="PROSITE" id="PS50966"/>
    </source>
</evidence>
<dbReference type="EMBL" id="CP046171">
    <property type="protein sequence ID" value="QIS01923.1"/>
    <property type="molecule type" value="Genomic_DNA"/>
</dbReference>
<keyword evidence="1" id="KW-0479">Metal-binding</keyword>
<dbReference type="PROSITE" id="PS50966">
    <property type="entry name" value="ZF_SWIM"/>
    <property type="match status" value="1"/>
</dbReference>
<feature type="domain" description="SWIM-type" evidence="2">
    <location>
        <begin position="138"/>
        <end position="168"/>
    </location>
</feature>
<dbReference type="RefSeq" id="WP_167461027.1">
    <property type="nucleotide sequence ID" value="NZ_CP046171.1"/>
</dbReference>
<sequence length="262" mass="28669">MSTDGPEQGIYIDYSQFGKRRPVRGGAAARSRRGGFGRTWWGKALVDAVEQMAEPGRMSRGRTYARAGQVVSYHIEPGAVTAEVQGSQPRPFTAVFTVRPLREEELELLIETIREAPGMLAEIASGALPTALGPLLLPTTAADLDFSCSCPDPGWPCKHVAAVCYLLAERLDERPREILTLRGLDLDTLIGGIERDLRAADDTDPYGDDVELPRLPKVEFRPATEDLDPLLLRKAMRMTAAEEPIAAAGLRELAALYRQLEG</sequence>
<evidence type="ECO:0000313" key="4">
    <source>
        <dbReference type="Proteomes" id="UP000501705"/>
    </source>
</evidence>
<dbReference type="Proteomes" id="UP000501705">
    <property type="component" value="Chromosome"/>
</dbReference>
<dbReference type="InterPro" id="IPR007527">
    <property type="entry name" value="Znf_SWIM"/>
</dbReference>
<dbReference type="PANTHER" id="PTHR38133">
    <property type="entry name" value="SLR1429 PROTEIN"/>
    <property type="match status" value="1"/>
</dbReference>
<keyword evidence="1" id="KW-0863">Zinc-finger</keyword>
<dbReference type="AlphaFoldDB" id="A0A6G9XM27"/>
<dbReference type="Pfam" id="PF04434">
    <property type="entry name" value="SWIM"/>
    <property type="match status" value="1"/>
</dbReference>
<evidence type="ECO:0000313" key="3">
    <source>
        <dbReference type="EMBL" id="QIS01923.1"/>
    </source>
</evidence>
<name>A0A6G9XM27_NOCBR</name>
<accession>A0A6G9XM27</accession>
<keyword evidence="1" id="KW-0862">Zinc</keyword>
<proteinExistence type="predicted"/>
<protein>
    <recommendedName>
        <fullName evidence="2">SWIM-type domain-containing protein</fullName>
    </recommendedName>
</protein>
<gene>
    <name evidence="3" type="ORF">F5X71_05955</name>
</gene>